<gene>
    <name evidence="1" type="ORF">GCM10014715_32200</name>
</gene>
<evidence type="ECO:0000313" key="2">
    <source>
        <dbReference type="Proteomes" id="UP000641386"/>
    </source>
</evidence>
<reference evidence="1" key="1">
    <citation type="journal article" date="2014" name="Int. J. Syst. Evol. Microbiol.">
        <title>Complete genome sequence of Corynebacterium casei LMG S-19264T (=DSM 44701T), isolated from a smear-ripened cheese.</title>
        <authorList>
            <consortium name="US DOE Joint Genome Institute (JGI-PGF)"/>
            <person name="Walter F."/>
            <person name="Albersmeier A."/>
            <person name="Kalinowski J."/>
            <person name="Ruckert C."/>
        </authorList>
    </citation>
    <scope>NUCLEOTIDE SEQUENCE</scope>
    <source>
        <strain evidence="1">JCM 3302</strain>
    </source>
</reference>
<reference evidence="1" key="2">
    <citation type="submission" date="2020-09" db="EMBL/GenBank/DDBJ databases">
        <authorList>
            <person name="Sun Q."/>
            <person name="Ohkuma M."/>
        </authorList>
    </citation>
    <scope>NUCLEOTIDE SEQUENCE</scope>
    <source>
        <strain evidence="1">JCM 3302</strain>
    </source>
</reference>
<evidence type="ECO:0000313" key="1">
    <source>
        <dbReference type="EMBL" id="GHE75040.1"/>
    </source>
</evidence>
<sequence>MSMLVQPSAGGDPFGTVRLRRGVLDAWAASPARFREDANAEEDLVLGGYRDRLVVELAQNAADAAARAGVPGRLRLTLRDGVLLAANTGAPLDATGVESLSTLRASAKRDTAGAAAPSVGRFGVGFAAVLAVTDEPAVVGRHGGVRWSLAEARDLAEETARHSPGLGDEIRRRDGHVPLLRLPFAAEGTAPDPYDTVVILPLRDTAAADLAERLLHAVDDALLLALPGLEEVVVEIGDEVPRVLSRRTDAAFTVVEDSRDGITHWRTSSAHGPLTPDLLADRPVEERLRPYWSVTWAAPVDAYGNPVRPRTSPVVHAPTPSDEPLGVPALLIASFPLDSTRRHTAPGPLTDFLVQRAADAFAGLLAEWRPVAEGVIDLVPGPLGKGELDGALRQAILERLARTSFLPPAAPPRAHETDLPESLRPRDAEVVEGAGADTVRVLAEVLPTLLPAGLERRVELRTLGVARLPLTDAIDRLAGLEKEPGWWQRLYDSLAGVDPDRLSGLPVPLADGRTTIGPRQVLLPTPDAAPADPEVLARLGLKVAHPDAAHPVLEKLGALPATPRAVLTTPQVRAAVAASLDEDAGGWDEDTPDAEELADTVLTLVRDAGLEPGDEPWLGALALPDEDGELAPAGELVFPGGPFAQVMREGELPSVDGELAGKWGERPLAACGVLVDFALVRATDVVLDPDELEPREGDFPEPDDPGLLDAVDVWCEDVLDRFPDTPVPPVATEIVAVRDLDLVDDDQWPRALALLSRPPLRDALVEPVRILLPDGTHEVVRPYTAWWLRGHPVLGGRRPAGLRAAGSDPLLRGLYDEADATGFDDEQVLRALGVRTSVAALLDEPGGAAELLDRLADPDRPVTSAQLHALYGALADLDPEQVTLPDELRAVVDGRVVVVDATDAVVCDSPDLLPFTSGVPLLPVRPSRAAELAELFQVRRLSESVTGSVDSEGTEHDVPDAVRVLLGPRTPATYVEHEELVVDGTELDWRLTSDGVLHAATLEGVAAGLAWASGQWPRRFEVAALLEDPTRTEELARDRWFD</sequence>
<dbReference type="NCBIfam" id="NF047352">
    <property type="entry name" value="P_loop_sacsin"/>
    <property type="match status" value="1"/>
</dbReference>
<dbReference type="RefSeq" id="WP_189900812.1">
    <property type="nucleotide sequence ID" value="NZ_BNBC01000013.1"/>
</dbReference>
<evidence type="ECO:0008006" key="3">
    <source>
        <dbReference type="Google" id="ProtNLM"/>
    </source>
</evidence>
<keyword evidence="2" id="KW-1185">Reference proteome</keyword>
<dbReference type="SUPFAM" id="SSF55874">
    <property type="entry name" value="ATPase domain of HSP90 chaperone/DNA topoisomerase II/histidine kinase"/>
    <property type="match status" value="1"/>
</dbReference>
<dbReference type="AlphaFoldDB" id="A0A918ZYN1"/>
<dbReference type="InterPro" id="IPR036890">
    <property type="entry name" value="HATPase_C_sf"/>
</dbReference>
<name>A0A918ZYN1_9ACTN</name>
<organism evidence="1 2">
    <name type="scientific">Streptomyces spiralis</name>
    <dbReference type="NCBI Taxonomy" id="66376"/>
    <lineage>
        <taxon>Bacteria</taxon>
        <taxon>Bacillati</taxon>
        <taxon>Actinomycetota</taxon>
        <taxon>Actinomycetes</taxon>
        <taxon>Kitasatosporales</taxon>
        <taxon>Streptomycetaceae</taxon>
        <taxon>Streptomyces</taxon>
    </lineage>
</organism>
<proteinExistence type="predicted"/>
<dbReference type="EMBL" id="BNBC01000013">
    <property type="protein sequence ID" value="GHE75040.1"/>
    <property type="molecule type" value="Genomic_DNA"/>
</dbReference>
<comment type="caution">
    <text evidence="1">The sequence shown here is derived from an EMBL/GenBank/DDBJ whole genome shotgun (WGS) entry which is preliminary data.</text>
</comment>
<dbReference type="Proteomes" id="UP000641386">
    <property type="component" value="Unassembled WGS sequence"/>
</dbReference>
<protein>
    <recommendedName>
        <fullName evidence="3">Molecular chaperone Hsp90</fullName>
    </recommendedName>
</protein>
<accession>A0A918ZYN1</accession>